<gene>
    <name evidence="2" type="ORF">PDIG_75510</name>
</gene>
<dbReference type="AlphaFoldDB" id="K9FFV5"/>
<accession>K9FFV5</accession>
<dbReference type="PANTHER" id="PTHR43546">
    <property type="entry name" value="UPF0173 METAL-DEPENDENT HYDROLASE MJ1163-RELATED"/>
    <property type="match status" value="1"/>
</dbReference>
<dbReference type="Gene3D" id="3.60.15.10">
    <property type="entry name" value="Ribonuclease Z/Hydroxyacylglutathione hydrolase-like"/>
    <property type="match status" value="1"/>
</dbReference>
<name>K9FFV5_PEND2</name>
<feature type="region of interest" description="Disordered" evidence="1">
    <location>
        <begin position="1"/>
        <end position="23"/>
    </location>
</feature>
<dbReference type="HOGENOM" id="CLU_007122_0_0_1"/>
<dbReference type="Proteomes" id="UP000009882">
    <property type="component" value="Unassembled WGS sequence"/>
</dbReference>
<sequence>MKTISVDPSRNTPPNRDLPLLTTTPAELPSAKVTKLHPFNPGEENAALFFVGTATTIMSVHIYVVEIYPRILIQAENGVDPTSSIQATLSTSVQAGQVSASPTQLSTCMTSLGLIWSFSPIITSRSQRLKVIERITKIDPARDHFDDRVEASLRRDLPIITTPHAEKHLTSKQQDPFTSVSVLNPFEQINVSIQGTEGPGQPRLRVAGMPGKHVPSNRVVEKFNTVANVFPPTNGWMLELGHGSTNPADFSCGYRIYISGDTLMFDELRRIPERYAGQPIDLMLVHLGGMTVPSTLVGRLMEPLALTVTMDAEQSLSLIQLIQPNIIIPIHYDDYDGFKQPQTLYRSQSQRQKPLRDRPTVNVVAPVDSYRKKGRVERSVSVKGKPISFPISQPTSPGLFNSKTLKESDEFLPHPRNSYAENSPETPRSLTYQQAYRTSRPSHPAHAQSNLERSQQPVQPLEIQLQRSTADPIRLEPYVGLSPTDIVPESPRYAAQRLHRGQAFPLAQDPILNTWPLFQQTLEPLSPLQSVYPDAMQSSAQASLNQGQFQPLDRQKSAGSPQQSRSRQGSESTKMPDPGPNAPYREDSGEVDLRALIQKHDELQAKYSKVKRYYFEKDAQVQHLQNTVAHQRMAVSRTVLDDNEYASRFQRLDGAIKDLAFSVRKFWHSIPSWLRGMVTDDALSVGTKEMTAVGRAVISRWLVEEAFQRYFHPSLDSTFSVQLKNIEMNLRRQRPSSEEDRENASARLSYWRRTTFDGLNDSLVGPDAQKNRAGLVEHLIVELAAFLGSQLHEIASAGLEASVRMIIENSVNIIEKIPLEARDVCVDYFPPGVSLVEQYMKVEGQLPALSHPPPPPSDQDHFEEPAAAEGDGPSGSTAGGMESASPAQKKPSKKSIFGGLIGRKHASTEISRPAQAPGPAEDKSDPAELAPSSPRIRFASFLAVEVRGKGPATVLIKSPVWLVE</sequence>
<dbReference type="InterPro" id="IPR050114">
    <property type="entry name" value="UPF0173_UPF0282_UlaG_hydrolase"/>
</dbReference>
<evidence type="ECO:0000256" key="1">
    <source>
        <dbReference type="SAM" id="MobiDB-lite"/>
    </source>
</evidence>
<dbReference type="OrthoDB" id="4155914at2759"/>
<feature type="compositionally biased region" description="Polar residues" evidence="1">
    <location>
        <begin position="419"/>
        <end position="458"/>
    </location>
</feature>
<feature type="region of interest" description="Disordered" evidence="1">
    <location>
        <begin position="846"/>
        <end position="932"/>
    </location>
</feature>
<feature type="compositionally biased region" description="Polar residues" evidence="1">
    <location>
        <begin position="539"/>
        <end position="549"/>
    </location>
</feature>
<dbReference type="EMBL" id="AKCT01000267">
    <property type="protein sequence ID" value="EKV07037.1"/>
    <property type="molecule type" value="Genomic_DNA"/>
</dbReference>
<comment type="caution">
    <text evidence="2">The sequence shown here is derived from an EMBL/GenBank/DDBJ whole genome shotgun (WGS) entry which is preliminary data.</text>
</comment>
<dbReference type="STRING" id="1170229.K9FFV5"/>
<dbReference type="OMA" id="GPMNVLV"/>
<dbReference type="InParanoid" id="K9FFV5"/>
<feature type="compositionally biased region" description="Low complexity" evidence="1">
    <location>
        <begin position="557"/>
        <end position="572"/>
    </location>
</feature>
<reference evidence="3" key="1">
    <citation type="journal article" date="2012" name="BMC Genomics">
        <title>Genome sequence of the necrotrophic fungus Penicillium digitatum, the main postharvest pathogen of citrus.</title>
        <authorList>
            <person name="Marcet-Houben M."/>
            <person name="Ballester A.-R."/>
            <person name="de la Fuente B."/>
            <person name="Harries E."/>
            <person name="Marcos J.F."/>
            <person name="Gonzalez-Candelas L."/>
            <person name="Gabaldon T."/>
        </authorList>
    </citation>
    <scope>NUCLEOTIDE SEQUENCE [LARGE SCALE GENOMIC DNA]</scope>
    <source>
        <strain evidence="3">PHI26 / CECT 20796</strain>
    </source>
</reference>
<evidence type="ECO:0000313" key="3">
    <source>
        <dbReference type="Proteomes" id="UP000009882"/>
    </source>
</evidence>
<keyword evidence="3" id="KW-1185">Reference proteome</keyword>
<protein>
    <recommendedName>
        <fullName evidence="4">Metallo-beta-lactamase domain-containing protein</fullName>
    </recommendedName>
</protein>
<evidence type="ECO:0008006" key="4">
    <source>
        <dbReference type="Google" id="ProtNLM"/>
    </source>
</evidence>
<dbReference type="PANTHER" id="PTHR43546:SF7">
    <property type="entry name" value="METALLO-BETA-LACTAMASE DOMAIN-CONTAINING PROTEIN"/>
    <property type="match status" value="1"/>
</dbReference>
<organism evidence="2 3">
    <name type="scientific">Penicillium digitatum (strain PHI26 / CECT 20796)</name>
    <name type="common">Green mold</name>
    <dbReference type="NCBI Taxonomy" id="1170229"/>
    <lineage>
        <taxon>Eukaryota</taxon>
        <taxon>Fungi</taxon>
        <taxon>Dikarya</taxon>
        <taxon>Ascomycota</taxon>
        <taxon>Pezizomycotina</taxon>
        <taxon>Eurotiomycetes</taxon>
        <taxon>Eurotiomycetidae</taxon>
        <taxon>Eurotiales</taxon>
        <taxon>Aspergillaceae</taxon>
        <taxon>Penicillium</taxon>
    </lineage>
</organism>
<dbReference type="eggNOG" id="ENOG502QT51">
    <property type="taxonomic scope" value="Eukaryota"/>
</dbReference>
<feature type="region of interest" description="Disordered" evidence="1">
    <location>
        <begin position="539"/>
        <end position="587"/>
    </location>
</feature>
<evidence type="ECO:0000313" key="2">
    <source>
        <dbReference type="EMBL" id="EKV07037.1"/>
    </source>
</evidence>
<feature type="region of interest" description="Disordered" evidence="1">
    <location>
        <begin position="409"/>
        <end position="458"/>
    </location>
</feature>
<dbReference type="InterPro" id="IPR036866">
    <property type="entry name" value="RibonucZ/Hydroxyglut_hydro"/>
</dbReference>
<dbReference type="SUPFAM" id="SSF56281">
    <property type="entry name" value="Metallo-hydrolase/oxidoreductase"/>
    <property type="match status" value="1"/>
</dbReference>
<proteinExistence type="predicted"/>
<feature type="compositionally biased region" description="Polar residues" evidence="1">
    <location>
        <begin position="1"/>
        <end position="14"/>
    </location>
</feature>